<keyword evidence="1" id="KW-0694">RNA-binding</keyword>
<proteinExistence type="predicted"/>
<sequence>MNKEFILKNFNNEDKDSVINLYEKMMFSYERNIPMFGNNFYSPNIWKFFQDEIKIKDFKIESFGSFKDSERRMISFNNIYDLPFPIRVLEIKSTSKFNEVSHRNFLGSILALGIERDKIGDLIVKENICYAAVHEDIADYIIMNLKRVSKVPCKVKEIFDDISSINNNFKDEIILVPSMRIDTIVAKLINKSRGVAQKMIEEGNVLINYNINRNKSLEVNEDDRVTIRRYGKFIIGDCTGYSKSGKCKINIKKYT</sequence>
<gene>
    <name evidence="3" type="ORF">J2Z53_001314</name>
</gene>
<dbReference type="InterPro" id="IPR012677">
    <property type="entry name" value="Nucleotide-bd_a/b_plait_sf"/>
</dbReference>
<dbReference type="Pfam" id="PF17774">
    <property type="entry name" value="YlmH_RBD"/>
    <property type="match status" value="1"/>
</dbReference>
<dbReference type="Gene3D" id="3.10.290.10">
    <property type="entry name" value="RNA-binding S4 domain"/>
    <property type="match status" value="1"/>
</dbReference>
<dbReference type="SMART" id="SM00363">
    <property type="entry name" value="S4"/>
    <property type="match status" value="1"/>
</dbReference>
<dbReference type="Gene3D" id="3.30.70.330">
    <property type="match status" value="1"/>
</dbReference>
<dbReference type="RefSeq" id="WP_209796630.1">
    <property type="nucleotide sequence ID" value="NZ_JAGGJZ010000003.1"/>
</dbReference>
<evidence type="ECO:0000313" key="3">
    <source>
        <dbReference type="EMBL" id="MBP1889731.1"/>
    </source>
</evidence>
<evidence type="ECO:0000256" key="1">
    <source>
        <dbReference type="PROSITE-ProRule" id="PRU00182"/>
    </source>
</evidence>
<dbReference type="InterPro" id="IPR040591">
    <property type="entry name" value="RqcP2_RBD"/>
</dbReference>
<name>A0ABS4F0F7_9CLOT</name>
<reference evidence="3 4" key="1">
    <citation type="submission" date="2021-03" db="EMBL/GenBank/DDBJ databases">
        <title>Genomic Encyclopedia of Type Strains, Phase IV (KMG-IV): sequencing the most valuable type-strain genomes for metagenomic binning, comparative biology and taxonomic classification.</title>
        <authorList>
            <person name="Goeker M."/>
        </authorList>
    </citation>
    <scope>NUCLEOTIDE SEQUENCE [LARGE SCALE GENOMIC DNA]</scope>
    <source>
        <strain evidence="3 4">DSM 3984</strain>
    </source>
</reference>
<dbReference type="CDD" id="cd00165">
    <property type="entry name" value="S4"/>
    <property type="match status" value="1"/>
</dbReference>
<feature type="domain" description="RNA-binding S4" evidence="2">
    <location>
        <begin position="179"/>
        <end position="239"/>
    </location>
</feature>
<dbReference type="Proteomes" id="UP000783390">
    <property type="component" value="Unassembled WGS sequence"/>
</dbReference>
<comment type="caution">
    <text evidence="3">The sequence shown here is derived from an EMBL/GenBank/DDBJ whole genome shotgun (WGS) entry which is preliminary data.</text>
</comment>
<dbReference type="InterPro" id="IPR036986">
    <property type="entry name" value="S4_RNA-bd_sf"/>
</dbReference>
<dbReference type="InterPro" id="IPR002942">
    <property type="entry name" value="S4_RNA-bd"/>
</dbReference>
<accession>A0ABS4F0F7</accession>
<evidence type="ECO:0000259" key="2">
    <source>
        <dbReference type="SMART" id="SM00363"/>
    </source>
</evidence>
<protein>
    <submittedName>
        <fullName evidence="3">RNA-binding protein YlmH</fullName>
    </submittedName>
</protein>
<dbReference type="Pfam" id="PF01479">
    <property type="entry name" value="S4"/>
    <property type="match status" value="1"/>
</dbReference>
<dbReference type="EMBL" id="JAGGJZ010000003">
    <property type="protein sequence ID" value="MBP1889731.1"/>
    <property type="molecule type" value="Genomic_DNA"/>
</dbReference>
<organism evidence="3 4">
    <name type="scientific">Clostridium moniliforme</name>
    <dbReference type="NCBI Taxonomy" id="39489"/>
    <lineage>
        <taxon>Bacteria</taxon>
        <taxon>Bacillati</taxon>
        <taxon>Bacillota</taxon>
        <taxon>Clostridia</taxon>
        <taxon>Eubacteriales</taxon>
        <taxon>Clostridiaceae</taxon>
        <taxon>Clostridium</taxon>
    </lineage>
</organism>
<dbReference type="SUPFAM" id="SSF55174">
    <property type="entry name" value="Alpha-L RNA-binding motif"/>
    <property type="match status" value="1"/>
</dbReference>
<dbReference type="PANTHER" id="PTHR13633">
    <property type="entry name" value="MITOCHONDRIAL TRANSCRIPTION RESCUE FACTOR 1"/>
    <property type="match status" value="1"/>
</dbReference>
<dbReference type="PROSITE" id="PS50889">
    <property type="entry name" value="S4"/>
    <property type="match status" value="1"/>
</dbReference>
<dbReference type="PANTHER" id="PTHR13633:SF3">
    <property type="entry name" value="MITOCHONDRIAL TRANSCRIPTION RESCUE FACTOR 1"/>
    <property type="match status" value="1"/>
</dbReference>
<evidence type="ECO:0000313" key="4">
    <source>
        <dbReference type="Proteomes" id="UP000783390"/>
    </source>
</evidence>
<keyword evidence="4" id="KW-1185">Reference proteome</keyword>